<dbReference type="Proteomes" id="UP001151752">
    <property type="component" value="Chromosome 1"/>
</dbReference>
<comment type="caution">
    <text evidence="2">The sequence shown here is derived from an EMBL/GenBank/DDBJ whole genome shotgun (WGS) entry which is preliminary data.</text>
</comment>
<proteinExistence type="predicted"/>
<sequence length="29" mass="3429">MLRQPLKIVSLIIYHVLSLIYQVFLPLAF</sequence>
<name>A0A9Q0T6P1_9ROSI</name>
<protein>
    <submittedName>
        <fullName evidence="2">Uncharacterized protein</fullName>
    </submittedName>
</protein>
<reference evidence="2" key="2">
    <citation type="journal article" date="2023" name="Int. J. Mol. Sci.">
        <title>De Novo Assembly and Annotation of 11 Diverse Shrub Willow (Salix) Genomes Reveals Novel Gene Organization in Sex-Linked Regions.</title>
        <authorList>
            <person name="Hyden B."/>
            <person name="Feng K."/>
            <person name="Yates T.B."/>
            <person name="Jawdy S."/>
            <person name="Cereghino C."/>
            <person name="Smart L.B."/>
            <person name="Muchero W."/>
        </authorList>
    </citation>
    <scope>NUCLEOTIDE SEQUENCE</scope>
    <source>
        <tissue evidence="2">Shoot tip</tissue>
    </source>
</reference>
<keyword evidence="1" id="KW-1133">Transmembrane helix</keyword>
<evidence type="ECO:0000256" key="1">
    <source>
        <dbReference type="SAM" id="Phobius"/>
    </source>
</evidence>
<dbReference type="EMBL" id="JAPFFM010000016">
    <property type="protein sequence ID" value="KAJ6702510.1"/>
    <property type="molecule type" value="Genomic_DNA"/>
</dbReference>
<evidence type="ECO:0000313" key="2">
    <source>
        <dbReference type="EMBL" id="KAJ6702510.1"/>
    </source>
</evidence>
<organism evidence="2 3">
    <name type="scientific">Salix koriyanagi</name>
    <dbReference type="NCBI Taxonomy" id="2511006"/>
    <lineage>
        <taxon>Eukaryota</taxon>
        <taxon>Viridiplantae</taxon>
        <taxon>Streptophyta</taxon>
        <taxon>Embryophyta</taxon>
        <taxon>Tracheophyta</taxon>
        <taxon>Spermatophyta</taxon>
        <taxon>Magnoliopsida</taxon>
        <taxon>eudicotyledons</taxon>
        <taxon>Gunneridae</taxon>
        <taxon>Pentapetalae</taxon>
        <taxon>rosids</taxon>
        <taxon>fabids</taxon>
        <taxon>Malpighiales</taxon>
        <taxon>Salicaceae</taxon>
        <taxon>Saliceae</taxon>
        <taxon>Salix</taxon>
    </lineage>
</organism>
<reference evidence="2" key="1">
    <citation type="submission" date="2022-11" db="EMBL/GenBank/DDBJ databases">
        <authorList>
            <person name="Hyden B.L."/>
            <person name="Feng K."/>
            <person name="Yates T."/>
            <person name="Jawdy S."/>
            <person name="Smart L.B."/>
            <person name="Muchero W."/>
        </authorList>
    </citation>
    <scope>NUCLEOTIDE SEQUENCE</scope>
    <source>
        <tissue evidence="2">Shoot tip</tissue>
    </source>
</reference>
<keyword evidence="3" id="KW-1185">Reference proteome</keyword>
<gene>
    <name evidence="2" type="ORF">OIU74_013636</name>
</gene>
<keyword evidence="1" id="KW-0812">Transmembrane</keyword>
<feature type="transmembrane region" description="Helical" evidence="1">
    <location>
        <begin position="6"/>
        <end position="28"/>
    </location>
</feature>
<feature type="non-terminal residue" evidence="2">
    <location>
        <position position="29"/>
    </location>
</feature>
<evidence type="ECO:0000313" key="3">
    <source>
        <dbReference type="Proteomes" id="UP001151752"/>
    </source>
</evidence>
<accession>A0A9Q0T6P1</accession>
<dbReference type="AlphaFoldDB" id="A0A9Q0T6P1"/>
<keyword evidence="1" id="KW-0472">Membrane</keyword>